<evidence type="ECO:0000313" key="3">
    <source>
        <dbReference type="RefSeq" id="XP_048137179.1"/>
    </source>
</evidence>
<dbReference type="Pfam" id="PF00560">
    <property type="entry name" value="LRR_1"/>
    <property type="match status" value="3"/>
</dbReference>
<proteinExistence type="predicted"/>
<dbReference type="Gene3D" id="3.80.10.10">
    <property type="entry name" value="Ribonuclease Inhibitor"/>
    <property type="match status" value="1"/>
</dbReference>
<comment type="subcellular location">
    <subcellularLocation>
        <location evidence="1">Membrane</location>
        <topology evidence="1">Single-pass type I membrane protein</topology>
    </subcellularLocation>
</comment>
<evidence type="ECO:0000313" key="2">
    <source>
        <dbReference type="Proteomes" id="UP000827889"/>
    </source>
</evidence>
<organism evidence="2 3">
    <name type="scientific">Rhodamnia argentea</name>
    <dbReference type="NCBI Taxonomy" id="178133"/>
    <lineage>
        <taxon>Eukaryota</taxon>
        <taxon>Viridiplantae</taxon>
        <taxon>Streptophyta</taxon>
        <taxon>Embryophyta</taxon>
        <taxon>Tracheophyta</taxon>
        <taxon>Spermatophyta</taxon>
        <taxon>Magnoliopsida</taxon>
        <taxon>eudicotyledons</taxon>
        <taxon>Gunneridae</taxon>
        <taxon>Pentapetalae</taxon>
        <taxon>rosids</taxon>
        <taxon>malvids</taxon>
        <taxon>Myrtales</taxon>
        <taxon>Myrtaceae</taxon>
        <taxon>Myrtoideae</taxon>
        <taxon>Myrteae</taxon>
        <taxon>Australasian group</taxon>
        <taxon>Rhodamnia</taxon>
    </lineage>
</organism>
<dbReference type="InterPro" id="IPR051824">
    <property type="entry name" value="LRR_Rcpt-Like_S/T_Kinase"/>
</dbReference>
<reference evidence="3" key="1">
    <citation type="submission" date="2025-08" db="UniProtKB">
        <authorList>
            <consortium name="RefSeq"/>
        </authorList>
    </citation>
    <scope>IDENTIFICATION</scope>
    <source>
        <tissue evidence="3">Leaf</tissue>
    </source>
</reference>
<dbReference type="PANTHER" id="PTHR48006">
    <property type="entry name" value="LEUCINE-RICH REPEAT-CONTAINING PROTEIN DDB_G0281931-RELATED"/>
    <property type="match status" value="1"/>
</dbReference>
<dbReference type="RefSeq" id="XP_048137179.1">
    <property type="nucleotide sequence ID" value="XM_048281222.1"/>
</dbReference>
<protein>
    <submittedName>
        <fullName evidence="3">Probable LRR receptor-like serine/threonine-protein kinase At1g56140</fullName>
    </submittedName>
</protein>
<gene>
    <name evidence="3" type="primary">LOC115748354</name>
</gene>
<dbReference type="InterPro" id="IPR001611">
    <property type="entry name" value="Leu-rich_rpt"/>
</dbReference>
<name>A0ABM3HKQ3_9MYRT</name>
<dbReference type="PANTHER" id="PTHR48006:SF34">
    <property type="entry name" value="OS08G0203700 PROTEIN"/>
    <property type="match status" value="1"/>
</dbReference>
<evidence type="ECO:0000256" key="1">
    <source>
        <dbReference type="ARBA" id="ARBA00004479"/>
    </source>
</evidence>
<sequence length="185" mass="20817">MQYLSLNANELSGELPHEIGYLTELLVLHLSSSGISRRIPSSYAYLTELKTLWASDNNLTGSIPYFVGNWFKLTDLRLQGNSFAGPIPSTFSKKTALEEVRVSDISNGISTLEFLDDMRNLRTFLTACRILRNNDIHGTITPSVSSNEKFEHIYQLMKASATNSLRQIKDAKTYILSFPTRISSF</sequence>
<dbReference type="GeneID" id="115748354"/>
<dbReference type="Proteomes" id="UP000827889">
    <property type="component" value="Chromosome 6"/>
</dbReference>
<keyword evidence="2" id="KW-1185">Reference proteome</keyword>
<dbReference type="InterPro" id="IPR032675">
    <property type="entry name" value="LRR_dom_sf"/>
</dbReference>
<dbReference type="SUPFAM" id="SSF52058">
    <property type="entry name" value="L domain-like"/>
    <property type="match status" value="1"/>
</dbReference>
<accession>A0ABM3HKQ3</accession>